<evidence type="ECO:0000256" key="1">
    <source>
        <dbReference type="ARBA" id="ARBA00001947"/>
    </source>
</evidence>
<comment type="cofactor">
    <cofactor evidence="1">
        <name>Zn(2+)</name>
        <dbReference type="ChEBI" id="CHEBI:29105"/>
    </cofactor>
</comment>
<dbReference type="InterPro" id="IPR013149">
    <property type="entry name" value="ADH-like_C"/>
</dbReference>
<dbReference type="SUPFAM" id="SSF50129">
    <property type="entry name" value="GroES-like"/>
    <property type="match status" value="1"/>
</dbReference>
<dbReference type="EMBL" id="QZAL01000222">
    <property type="protein sequence ID" value="THW33094.1"/>
    <property type="molecule type" value="Genomic_DNA"/>
</dbReference>
<dbReference type="InterPro" id="IPR013154">
    <property type="entry name" value="ADH-like_N"/>
</dbReference>
<protein>
    <submittedName>
        <fullName evidence="7">Alcohol dehydrogenase GroES-like domain-containing protein</fullName>
    </submittedName>
</protein>
<dbReference type="GO" id="GO:0005737">
    <property type="term" value="C:cytoplasm"/>
    <property type="evidence" value="ECO:0007669"/>
    <property type="project" value="TreeGrafter"/>
</dbReference>
<accession>A0A4V4IG09</accession>
<feature type="domain" description="Enoyl reductase (ER)" evidence="6">
    <location>
        <begin position="27"/>
        <end position="349"/>
    </location>
</feature>
<dbReference type="Gene3D" id="3.90.180.10">
    <property type="entry name" value="Medium-chain alcohol dehydrogenases, catalytic domain"/>
    <property type="match status" value="1"/>
</dbReference>
<dbReference type="GO" id="GO:0046872">
    <property type="term" value="F:metal ion binding"/>
    <property type="evidence" value="ECO:0007669"/>
    <property type="project" value="UniProtKB-KW"/>
</dbReference>
<comment type="caution">
    <text evidence="7">The sequence shown here is derived from an EMBL/GenBank/DDBJ whole genome shotgun (WGS) entry which is preliminary data.</text>
</comment>
<evidence type="ECO:0000256" key="5">
    <source>
        <dbReference type="ARBA" id="ARBA00023002"/>
    </source>
</evidence>
<evidence type="ECO:0000313" key="8">
    <source>
        <dbReference type="Proteomes" id="UP000310687"/>
    </source>
</evidence>
<evidence type="ECO:0000256" key="3">
    <source>
        <dbReference type="ARBA" id="ARBA00022723"/>
    </source>
</evidence>
<name>A0A4V4IG09_AURPU</name>
<dbReference type="PANTHER" id="PTHR42940:SF8">
    <property type="entry name" value="VACUOLAR PROTEIN SORTING-ASSOCIATED PROTEIN 11"/>
    <property type="match status" value="1"/>
</dbReference>
<keyword evidence="5" id="KW-0560">Oxidoreductase</keyword>
<evidence type="ECO:0000256" key="4">
    <source>
        <dbReference type="ARBA" id="ARBA00022833"/>
    </source>
</evidence>
<dbReference type="Proteomes" id="UP000310687">
    <property type="component" value="Unassembled WGS sequence"/>
</dbReference>
<reference evidence="7 8" key="1">
    <citation type="submission" date="2018-10" db="EMBL/GenBank/DDBJ databases">
        <title>Fifty Aureobasidium pullulans genomes reveal a recombining polyextremotolerant generalist.</title>
        <authorList>
            <person name="Gostincar C."/>
            <person name="Turk M."/>
            <person name="Zajc J."/>
            <person name="Gunde-Cimerman N."/>
        </authorList>
    </citation>
    <scope>NUCLEOTIDE SEQUENCE [LARGE SCALE GENOMIC DNA]</scope>
    <source>
        <strain evidence="7 8">EXF-11013</strain>
    </source>
</reference>
<evidence type="ECO:0000256" key="2">
    <source>
        <dbReference type="ARBA" id="ARBA00008072"/>
    </source>
</evidence>
<dbReference type="SUPFAM" id="SSF51735">
    <property type="entry name" value="NAD(P)-binding Rossmann-fold domains"/>
    <property type="match status" value="1"/>
</dbReference>
<evidence type="ECO:0000313" key="7">
    <source>
        <dbReference type="EMBL" id="THW33094.1"/>
    </source>
</evidence>
<keyword evidence="3" id="KW-0479">Metal-binding</keyword>
<dbReference type="InterPro" id="IPR036291">
    <property type="entry name" value="NAD(P)-bd_dom_sf"/>
</dbReference>
<keyword evidence="4" id="KW-0862">Zinc</keyword>
<dbReference type="AlphaFoldDB" id="A0A4V4IG09"/>
<dbReference type="Pfam" id="PF00107">
    <property type="entry name" value="ADH_zinc_N"/>
    <property type="match status" value="1"/>
</dbReference>
<dbReference type="GO" id="GO:0004022">
    <property type="term" value="F:alcohol dehydrogenase (NAD+) activity"/>
    <property type="evidence" value="ECO:0007669"/>
    <property type="project" value="TreeGrafter"/>
</dbReference>
<organism evidence="7 8">
    <name type="scientific">Aureobasidium pullulans</name>
    <name type="common">Black yeast</name>
    <name type="synonym">Pullularia pullulans</name>
    <dbReference type="NCBI Taxonomy" id="5580"/>
    <lineage>
        <taxon>Eukaryota</taxon>
        <taxon>Fungi</taxon>
        <taxon>Dikarya</taxon>
        <taxon>Ascomycota</taxon>
        <taxon>Pezizomycotina</taxon>
        <taxon>Dothideomycetes</taxon>
        <taxon>Dothideomycetidae</taxon>
        <taxon>Dothideales</taxon>
        <taxon>Saccotheciaceae</taxon>
        <taxon>Aureobasidium</taxon>
    </lineage>
</organism>
<dbReference type="Pfam" id="PF08240">
    <property type="entry name" value="ADH_N"/>
    <property type="match status" value="1"/>
</dbReference>
<dbReference type="Gene3D" id="3.40.50.720">
    <property type="entry name" value="NAD(P)-binding Rossmann-like Domain"/>
    <property type="match status" value="1"/>
</dbReference>
<dbReference type="InterPro" id="IPR011032">
    <property type="entry name" value="GroES-like_sf"/>
</dbReference>
<dbReference type="PANTHER" id="PTHR42940">
    <property type="entry name" value="ALCOHOL DEHYDROGENASE 1-RELATED"/>
    <property type="match status" value="1"/>
</dbReference>
<sequence length="351" mass="37873">MSSVPKTMKAALLVEVLFMYNKKYQIHEVDVPKYGENDLLVKIGAAGFCHTDYQVYEGFYQSQTPQIGSHEPAGTVVAVGSKAAKSFNEGQRVGVLLFRHACHECVGCKTTRDIRFCEKKEMAGVTSDGAFAEYMIADADNTVLLPETIPFEQAAPLMCAGATVWGGISKLGLPAGESVGILGIGGLGGLGVQFCKALGYSTVAIDNRPEGRDLATEFPLKADLVIDYNDEKAGEKIVEWSGKGGLAGIVVCTDNVQAIEWSLKTLRPHGICVPLGVPGEGFHFGSFDLIGKEIIVKGSGVANRSEVEEMMKVVASHGVKSYVRTVPFEKTPDLPEMYMDNHLKGRLVMKF</sequence>
<dbReference type="InterPro" id="IPR020843">
    <property type="entry name" value="ER"/>
</dbReference>
<gene>
    <name evidence="7" type="ORF">D6D22_09293</name>
</gene>
<proteinExistence type="inferred from homology"/>
<comment type="similarity">
    <text evidence="2">Belongs to the zinc-containing alcohol dehydrogenase family.</text>
</comment>
<evidence type="ECO:0000259" key="6">
    <source>
        <dbReference type="SMART" id="SM00829"/>
    </source>
</evidence>
<dbReference type="SMART" id="SM00829">
    <property type="entry name" value="PKS_ER"/>
    <property type="match status" value="1"/>
</dbReference>